<accession>A0A8H3E568</accession>
<organism evidence="1 2">
    <name type="scientific">Rhizoctonia solani</name>
    <dbReference type="NCBI Taxonomy" id="456999"/>
    <lineage>
        <taxon>Eukaryota</taxon>
        <taxon>Fungi</taxon>
        <taxon>Dikarya</taxon>
        <taxon>Basidiomycota</taxon>
        <taxon>Agaricomycotina</taxon>
        <taxon>Agaricomycetes</taxon>
        <taxon>Cantharellales</taxon>
        <taxon>Ceratobasidiaceae</taxon>
        <taxon>Rhizoctonia</taxon>
    </lineage>
</organism>
<dbReference type="AlphaFoldDB" id="A0A8H3E568"/>
<dbReference type="Proteomes" id="UP000663827">
    <property type="component" value="Unassembled WGS sequence"/>
</dbReference>
<name>A0A8H3E568_9AGAM</name>
<evidence type="ECO:0000313" key="2">
    <source>
        <dbReference type="Proteomes" id="UP000663827"/>
    </source>
</evidence>
<reference evidence="1" key="1">
    <citation type="submission" date="2021-01" db="EMBL/GenBank/DDBJ databases">
        <authorList>
            <person name="Kaushik A."/>
        </authorList>
    </citation>
    <scope>NUCLEOTIDE SEQUENCE</scope>
    <source>
        <strain evidence="1">AG5</strain>
    </source>
</reference>
<comment type="caution">
    <text evidence="1">The sequence shown here is derived from an EMBL/GenBank/DDBJ whole genome shotgun (WGS) entry which is preliminary data.</text>
</comment>
<gene>
    <name evidence="1" type="ORF">RDB_LOCUS115243</name>
</gene>
<proteinExistence type="predicted"/>
<protein>
    <submittedName>
        <fullName evidence="1">Uncharacterized protein</fullName>
    </submittedName>
</protein>
<dbReference type="InterPro" id="IPR035992">
    <property type="entry name" value="Ricin_B-like_lectins"/>
</dbReference>
<dbReference type="SUPFAM" id="SSF50370">
    <property type="entry name" value="Ricin B-like lectins"/>
    <property type="match status" value="1"/>
</dbReference>
<evidence type="ECO:0000313" key="1">
    <source>
        <dbReference type="EMBL" id="CAE7179779.1"/>
    </source>
</evidence>
<sequence>MVNIRDGGVYRFETLDGLIASYDRGQFVPGAELAVRNYEQLGGEYESRFVAKSVPGDKWKFTLLHDPSVCLGFLGSPFDDPVLSTVRDDGAAHTEWSVDHGSGEHESLIHAEVDSDDVAWTVPDRGVSGLPILLTGQNGSPGQQWKVGIPIDD</sequence>
<dbReference type="EMBL" id="CAJNJQ010002564">
    <property type="protein sequence ID" value="CAE7179779.1"/>
    <property type="molecule type" value="Genomic_DNA"/>
</dbReference>